<dbReference type="GO" id="GO:0051301">
    <property type="term" value="P:cell division"/>
    <property type="evidence" value="ECO:0007669"/>
    <property type="project" value="UniProtKB-KW"/>
</dbReference>
<dbReference type="RefSeq" id="WP_109618681.1">
    <property type="nucleotide sequence ID" value="NZ_QGDO01000003.1"/>
</dbReference>
<sequence>MSKRIVVLGSGESGVGAALLAKNKGFDVFVSDYGQIADKYQKELDANNISYESGKHTEALILNADEVIKSPGISPKVPIVQKLKAEGIQISSEIEFASRYTDAKLVAITGTNGKTTTSLLTHHILKQAGLNVGLAGNIGDSFAKSVIEKNYDYYVLEISSFQLEDIHDFHPSVAMLLNITPDHLDRYEYEMDLYAEAKFRIAENMQKEDCFILNKSDDYLMGIHQSLANTKATEVYFTDKDFNGATLNVDAYSFNNLSLKGGHNGMNMSAAVRAALFLGCEVSAIQEGLSTFKNAEHRLEWVADINGVDFINDSKATNVEAVQFALDSFEKPIVWIAGGTDKGNDYSTLFPLLEKLEIKALLCLGKDNTKLEKAFEGKVSIIRSTESVEEVIDWSLEIAHSGDVVLLSPACASFDLFKNYEHRGSCFKEAVLKHKNS</sequence>
<dbReference type="HAMAP" id="MF_00639">
    <property type="entry name" value="MurD"/>
    <property type="match status" value="1"/>
</dbReference>
<comment type="similarity">
    <text evidence="9">Belongs to the MurCDEF family.</text>
</comment>
<dbReference type="InterPro" id="IPR005762">
    <property type="entry name" value="MurD"/>
</dbReference>
<evidence type="ECO:0000313" key="13">
    <source>
        <dbReference type="EMBL" id="PWJ42067.1"/>
    </source>
</evidence>
<comment type="function">
    <text evidence="9 10">Cell wall formation. Catalyzes the addition of glutamate to the nucleotide precursor UDP-N-acetylmuramoyl-L-alanine (UMA).</text>
</comment>
<gene>
    <name evidence="9" type="primary">murD</name>
    <name evidence="13" type="ORF">BC781_103317</name>
</gene>
<comment type="catalytic activity">
    <reaction evidence="9 10">
        <text>UDP-N-acetyl-alpha-D-muramoyl-L-alanine + D-glutamate + ATP = UDP-N-acetyl-alpha-D-muramoyl-L-alanyl-D-glutamate + ADP + phosphate + H(+)</text>
        <dbReference type="Rhea" id="RHEA:16429"/>
        <dbReference type="ChEBI" id="CHEBI:15378"/>
        <dbReference type="ChEBI" id="CHEBI:29986"/>
        <dbReference type="ChEBI" id="CHEBI:30616"/>
        <dbReference type="ChEBI" id="CHEBI:43474"/>
        <dbReference type="ChEBI" id="CHEBI:83898"/>
        <dbReference type="ChEBI" id="CHEBI:83900"/>
        <dbReference type="ChEBI" id="CHEBI:456216"/>
        <dbReference type="EC" id="6.3.2.9"/>
    </reaction>
</comment>
<dbReference type="Proteomes" id="UP000245535">
    <property type="component" value="Unassembled WGS sequence"/>
</dbReference>
<dbReference type="Gene3D" id="3.40.1190.10">
    <property type="entry name" value="Mur-like, catalytic domain"/>
    <property type="match status" value="1"/>
</dbReference>
<keyword evidence="5 9" id="KW-0132">Cell division</keyword>
<keyword evidence="9 10" id="KW-0573">Peptidoglycan synthesis</keyword>
<evidence type="ECO:0000256" key="2">
    <source>
        <dbReference type="ARBA" id="ARBA00004752"/>
    </source>
</evidence>
<dbReference type="PROSITE" id="PS01011">
    <property type="entry name" value="FOLYLPOLYGLU_SYNT_1"/>
    <property type="match status" value="1"/>
</dbReference>
<dbReference type="Pfam" id="PF21377">
    <property type="entry name" value="MurD_N"/>
    <property type="match status" value="1"/>
</dbReference>
<accession>A0A315ZXJ2</accession>
<dbReference type="InterPro" id="IPR004101">
    <property type="entry name" value="Mur_ligase_C"/>
</dbReference>
<evidence type="ECO:0000256" key="6">
    <source>
        <dbReference type="ARBA" id="ARBA00022741"/>
    </source>
</evidence>
<keyword evidence="7 9" id="KW-0067">ATP-binding</keyword>
<feature type="domain" description="Mur ligase C-terminal" evidence="11">
    <location>
        <begin position="297"/>
        <end position="411"/>
    </location>
</feature>
<keyword evidence="14" id="KW-1185">Reference proteome</keyword>
<evidence type="ECO:0000256" key="4">
    <source>
        <dbReference type="ARBA" id="ARBA00022598"/>
    </source>
</evidence>
<organism evidence="13 14">
    <name type="scientific">Sediminitomix flava</name>
    <dbReference type="NCBI Taxonomy" id="379075"/>
    <lineage>
        <taxon>Bacteria</taxon>
        <taxon>Pseudomonadati</taxon>
        <taxon>Bacteroidota</taxon>
        <taxon>Cytophagia</taxon>
        <taxon>Cytophagales</taxon>
        <taxon>Flammeovirgaceae</taxon>
        <taxon>Sediminitomix</taxon>
    </lineage>
</organism>
<evidence type="ECO:0000256" key="10">
    <source>
        <dbReference type="RuleBase" id="RU003664"/>
    </source>
</evidence>
<dbReference type="Gene3D" id="3.40.50.720">
    <property type="entry name" value="NAD(P)-binding Rossmann-like Domain"/>
    <property type="match status" value="1"/>
</dbReference>
<name>A0A315ZXJ2_SEDFL</name>
<dbReference type="EC" id="6.3.2.9" evidence="9 10"/>
<evidence type="ECO:0000256" key="9">
    <source>
        <dbReference type="HAMAP-Rule" id="MF_00639"/>
    </source>
</evidence>
<dbReference type="Pfam" id="PF08245">
    <property type="entry name" value="Mur_ligase_M"/>
    <property type="match status" value="1"/>
</dbReference>
<keyword evidence="6 9" id="KW-0547">Nucleotide-binding</keyword>
<dbReference type="InterPro" id="IPR036565">
    <property type="entry name" value="Mur-like_cat_sf"/>
</dbReference>
<dbReference type="PANTHER" id="PTHR43692">
    <property type="entry name" value="UDP-N-ACETYLMURAMOYLALANINE--D-GLUTAMATE LIGASE"/>
    <property type="match status" value="1"/>
</dbReference>
<comment type="caution">
    <text evidence="13">The sequence shown here is derived from an EMBL/GenBank/DDBJ whole genome shotgun (WGS) entry which is preliminary data.</text>
</comment>
<keyword evidence="9 10" id="KW-0961">Cell wall biogenesis/degradation</keyword>
<keyword evidence="9 10" id="KW-0133">Cell shape</keyword>
<dbReference type="OrthoDB" id="9809796at2"/>
<evidence type="ECO:0000256" key="5">
    <source>
        <dbReference type="ARBA" id="ARBA00022618"/>
    </source>
</evidence>
<dbReference type="GO" id="GO:0004326">
    <property type="term" value="F:tetrahydrofolylpolyglutamate synthase activity"/>
    <property type="evidence" value="ECO:0007669"/>
    <property type="project" value="InterPro"/>
</dbReference>
<protein>
    <recommendedName>
        <fullName evidence="9 10">UDP-N-acetylmuramoylalanine--D-glutamate ligase</fullName>
        <ecNumber evidence="9 10">6.3.2.9</ecNumber>
    </recommendedName>
    <alternativeName>
        <fullName evidence="9">D-glutamic acid-adding enzyme</fullName>
    </alternativeName>
    <alternativeName>
        <fullName evidence="9">UDP-N-acetylmuramoyl-L-alanyl-D-glutamate synthetase</fullName>
    </alternativeName>
</protein>
<evidence type="ECO:0000259" key="11">
    <source>
        <dbReference type="Pfam" id="PF02875"/>
    </source>
</evidence>
<dbReference type="SUPFAM" id="SSF53623">
    <property type="entry name" value="MurD-like peptide ligases, catalytic domain"/>
    <property type="match status" value="1"/>
</dbReference>
<dbReference type="GO" id="GO:0008764">
    <property type="term" value="F:UDP-N-acetylmuramoylalanine-D-glutamate ligase activity"/>
    <property type="evidence" value="ECO:0007669"/>
    <property type="project" value="UniProtKB-UniRule"/>
</dbReference>
<evidence type="ECO:0000256" key="3">
    <source>
        <dbReference type="ARBA" id="ARBA00022490"/>
    </source>
</evidence>
<dbReference type="EMBL" id="QGDO01000003">
    <property type="protein sequence ID" value="PWJ42067.1"/>
    <property type="molecule type" value="Genomic_DNA"/>
</dbReference>
<evidence type="ECO:0000256" key="7">
    <source>
        <dbReference type="ARBA" id="ARBA00022840"/>
    </source>
</evidence>
<reference evidence="13 14" key="1">
    <citation type="submission" date="2018-03" db="EMBL/GenBank/DDBJ databases">
        <title>Genomic Encyclopedia of Archaeal and Bacterial Type Strains, Phase II (KMG-II): from individual species to whole genera.</title>
        <authorList>
            <person name="Goeker M."/>
        </authorList>
    </citation>
    <scope>NUCLEOTIDE SEQUENCE [LARGE SCALE GENOMIC DNA]</scope>
    <source>
        <strain evidence="13 14">DSM 28229</strain>
    </source>
</reference>
<keyword evidence="4 9" id="KW-0436">Ligase</keyword>
<evidence type="ECO:0000256" key="8">
    <source>
        <dbReference type="ARBA" id="ARBA00023306"/>
    </source>
</evidence>
<dbReference type="GO" id="GO:0005737">
    <property type="term" value="C:cytoplasm"/>
    <property type="evidence" value="ECO:0007669"/>
    <property type="project" value="UniProtKB-SubCell"/>
</dbReference>
<keyword evidence="3 9" id="KW-0963">Cytoplasm</keyword>
<evidence type="ECO:0000313" key="14">
    <source>
        <dbReference type="Proteomes" id="UP000245535"/>
    </source>
</evidence>
<evidence type="ECO:0000259" key="12">
    <source>
        <dbReference type="Pfam" id="PF08245"/>
    </source>
</evidence>
<dbReference type="Pfam" id="PF02875">
    <property type="entry name" value="Mur_ligase_C"/>
    <property type="match status" value="1"/>
</dbReference>
<keyword evidence="8 9" id="KW-0131">Cell cycle</keyword>
<dbReference type="NCBIfam" id="TIGR01087">
    <property type="entry name" value="murD"/>
    <property type="match status" value="1"/>
</dbReference>
<dbReference type="InterPro" id="IPR036615">
    <property type="entry name" value="Mur_ligase_C_dom_sf"/>
</dbReference>
<dbReference type="GO" id="GO:0071555">
    <property type="term" value="P:cell wall organization"/>
    <property type="evidence" value="ECO:0007669"/>
    <property type="project" value="UniProtKB-KW"/>
</dbReference>
<dbReference type="GO" id="GO:0005524">
    <property type="term" value="F:ATP binding"/>
    <property type="evidence" value="ECO:0007669"/>
    <property type="project" value="UniProtKB-UniRule"/>
</dbReference>
<dbReference type="AlphaFoldDB" id="A0A315ZXJ2"/>
<dbReference type="GO" id="GO:0009252">
    <property type="term" value="P:peptidoglycan biosynthetic process"/>
    <property type="evidence" value="ECO:0007669"/>
    <property type="project" value="UniProtKB-UniRule"/>
</dbReference>
<feature type="domain" description="Mur ligase central" evidence="12">
    <location>
        <begin position="108"/>
        <end position="273"/>
    </location>
</feature>
<comment type="pathway">
    <text evidence="2 9 10">Cell wall biogenesis; peptidoglycan biosynthesis.</text>
</comment>
<dbReference type="SUPFAM" id="SSF53244">
    <property type="entry name" value="MurD-like peptide ligases, peptide-binding domain"/>
    <property type="match status" value="1"/>
</dbReference>
<dbReference type="UniPathway" id="UPA00219"/>
<dbReference type="GO" id="GO:0008360">
    <property type="term" value="P:regulation of cell shape"/>
    <property type="evidence" value="ECO:0007669"/>
    <property type="project" value="UniProtKB-KW"/>
</dbReference>
<feature type="binding site" evidence="9">
    <location>
        <begin position="110"/>
        <end position="116"/>
    </location>
    <ligand>
        <name>ATP</name>
        <dbReference type="ChEBI" id="CHEBI:30616"/>
    </ligand>
</feature>
<dbReference type="InterPro" id="IPR013221">
    <property type="entry name" value="Mur_ligase_cen"/>
</dbReference>
<dbReference type="PANTHER" id="PTHR43692:SF1">
    <property type="entry name" value="UDP-N-ACETYLMURAMOYLALANINE--D-GLUTAMATE LIGASE"/>
    <property type="match status" value="1"/>
</dbReference>
<comment type="subcellular location">
    <subcellularLocation>
        <location evidence="1 9 10">Cytoplasm</location>
    </subcellularLocation>
</comment>
<dbReference type="SUPFAM" id="SSF51984">
    <property type="entry name" value="MurCD N-terminal domain"/>
    <property type="match status" value="1"/>
</dbReference>
<proteinExistence type="inferred from homology"/>
<evidence type="ECO:0000256" key="1">
    <source>
        <dbReference type="ARBA" id="ARBA00004496"/>
    </source>
</evidence>
<dbReference type="Gene3D" id="3.90.190.20">
    <property type="entry name" value="Mur ligase, C-terminal domain"/>
    <property type="match status" value="1"/>
</dbReference>
<dbReference type="InterPro" id="IPR018109">
    <property type="entry name" value="Folylpolyglutamate_synth_CS"/>
</dbReference>